<reference evidence="2" key="1">
    <citation type="journal article" date="2017" name="Nature">
        <title>The sunflower genome provides insights into oil metabolism, flowering and Asterid evolution.</title>
        <authorList>
            <person name="Badouin H."/>
            <person name="Gouzy J."/>
            <person name="Grassa C.J."/>
            <person name="Murat F."/>
            <person name="Staton S.E."/>
            <person name="Cottret L."/>
            <person name="Lelandais-Briere C."/>
            <person name="Owens G.L."/>
            <person name="Carrere S."/>
            <person name="Mayjonade B."/>
            <person name="Legrand L."/>
            <person name="Gill N."/>
            <person name="Kane N.C."/>
            <person name="Bowers J.E."/>
            <person name="Hubner S."/>
            <person name="Bellec A."/>
            <person name="Berard A."/>
            <person name="Berges H."/>
            <person name="Blanchet N."/>
            <person name="Boniface M.C."/>
            <person name="Brunel D."/>
            <person name="Catrice O."/>
            <person name="Chaidir N."/>
            <person name="Claudel C."/>
            <person name="Donnadieu C."/>
            <person name="Faraut T."/>
            <person name="Fievet G."/>
            <person name="Helmstetter N."/>
            <person name="King M."/>
            <person name="Knapp S.J."/>
            <person name="Lai Z."/>
            <person name="Le Paslier M.C."/>
            <person name="Lippi Y."/>
            <person name="Lorenzon L."/>
            <person name="Mandel J.R."/>
            <person name="Marage G."/>
            <person name="Marchand G."/>
            <person name="Marquand E."/>
            <person name="Bret-Mestries E."/>
            <person name="Morien E."/>
            <person name="Nambeesan S."/>
            <person name="Nguyen T."/>
            <person name="Pegot-Espagnet P."/>
            <person name="Pouilly N."/>
            <person name="Raftis F."/>
            <person name="Sallet E."/>
            <person name="Schiex T."/>
            <person name="Thomas J."/>
            <person name="Vandecasteele C."/>
            <person name="Vares D."/>
            <person name="Vear F."/>
            <person name="Vautrin S."/>
            <person name="Crespi M."/>
            <person name="Mangin B."/>
            <person name="Burke J.M."/>
            <person name="Salse J."/>
            <person name="Munos S."/>
            <person name="Vincourt P."/>
            <person name="Rieseberg L.H."/>
            <person name="Langlade N.B."/>
        </authorList>
    </citation>
    <scope>NUCLEOTIDE SEQUENCE [LARGE SCALE GENOMIC DNA]</scope>
    <source>
        <strain evidence="2">cv. SF193</strain>
    </source>
</reference>
<proteinExistence type="predicted"/>
<dbReference type="InParanoid" id="A0A251UKW6"/>
<dbReference type="EMBL" id="CM007895">
    <property type="protein sequence ID" value="OTG23693.1"/>
    <property type="molecule type" value="Genomic_DNA"/>
</dbReference>
<dbReference type="Proteomes" id="UP000215914">
    <property type="component" value="Chromosome 6"/>
</dbReference>
<gene>
    <name evidence="1" type="ORF">HannXRQ_Chr06g0185271</name>
</gene>
<keyword evidence="2" id="KW-1185">Reference proteome</keyword>
<accession>A0A251UKW6</accession>
<dbReference type="AlphaFoldDB" id="A0A251UKW6"/>
<evidence type="ECO:0000313" key="2">
    <source>
        <dbReference type="Proteomes" id="UP000215914"/>
    </source>
</evidence>
<evidence type="ECO:0000313" key="1">
    <source>
        <dbReference type="EMBL" id="OTG23693.1"/>
    </source>
</evidence>
<protein>
    <submittedName>
        <fullName evidence="1">Uncharacterized protein</fullName>
    </submittedName>
</protein>
<name>A0A251UKW6_HELAN</name>
<organism evidence="1 2">
    <name type="scientific">Helianthus annuus</name>
    <name type="common">Common sunflower</name>
    <dbReference type="NCBI Taxonomy" id="4232"/>
    <lineage>
        <taxon>Eukaryota</taxon>
        <taxon>Viridiplantae</taxon>
        <taxon>Streptophyta</taxon>
        <taxon>Embryophyta</taxon>
        <taxon>Tracheophyta</taxon>
        <taxon>Spermatophyta</taxon>
        <taxon>Magnoliopsida</taxon>
        <taxon>eudicotyledons</taxon>
        <taxon>Gunneridae</taxon>
        <taxon>Pentapetalae</taxon>
        <taxon>asterids</taxon>
        <taxon>campanulids</taxon>
        <taxon>Asterales</taxon>
        <taxon>Asteraceae</taxon>
        <taxon>Asteroideae</taxon>
        <taxon>Heliantheae alliance</taxon>
        <taxon>Heliantheae</taxon>
        <taxon>Helianthus</taxon>
    </lineage>
</organism>
<sequence>MGKAANSGPKSSLVTLLDGTLKEGEVGNNYFRYSNRVIEEFCFKCFDFSHVWFDVGLWSHRLLSD</sequence>